<protein>
    <submittedName>
        <fullName evidence="1">SRPBCC family protein</fullName>
    </submittedName>
</protein>
<reference evidence="1 2" key="1">
    <citation type="submission" date="2021-08" db="EMBL/GenBank/DDBJ databases">
        <title>Comparative Genomics Analysis of the Genus Qipengyuania Reveals Extensive Genetic Diversity and Metabolic Versatility, Including the Description of Fifteen Novel Species.</title>
        <authorList>
            <person name="Liu Y."/>
        </authorList>
    </citation>
    <scope>NUCLEOTIDE SEQUENCE [LARGE SCALE GENOMIC DNA]</scope>
    <source>
        <strain evidence="1 2">1NDH13</strain>
    </source>
</reference>
<dbReference type="Proteomes" id="UP000824281">
    <property type="component" value="Chromosome"/>
</dbReference>
<keyword evidence="2" id="KW-1185">Reference proteome</keyword>
<dbReference type="CDD" id="cd07812">
    <property type="entry name" value="SRPBCC"/>
    <property type="match status" value="1"/>
</dbReference>
<evidence type="ECO:0000313" key="1">
    <source>
        <dbReference type="EMBL" id="QZD89217.1"/>
    </source>
</evidence>
<proteinExistence type="predicted"/>
<accession>A0ABX8ZJP7</accession>
<dbReference type="SUPFAM" id="SSF55961">
    <property type="entry name" value="Bet v1-like"/>
    <property type="match status" value="1"/>
</dbReference>
<organism evidence="1 2">
    <name type="scientific">Qipengyuania aurantiaca</name>
    <dbReference type="NCBI Taxonomy" id="2867233"/>
    <lineage>
        <taxon>Bacteria</taxon>
        <taxon>Pseudomonadati</taxon>
        <taxon>Pseudomonadota</taxon>
        <taxon>Alphaproteobacteria</taxon>
        <taxon>Sphingomonadales</taxon>
        <taxon>Erythrobacteraceae</taxon>
        <taxon>Qipengyuania</taxon>
    </lineage>
</organism>
<dbReference type="EMBL" id="CP081295">
    <property type="protein sequence ID" value="QZD89217.1"/>
    <property type="molecule type" value="Genomic_DNA"/>
</dbReference>
<evidence type="ECO:0000313" key="2">
    <source>
        <dbReference type="Proteomes" id="UP000824281"/>
    </source>
</evidence>
<dbReference type="RefSeq" id="WP_221424720.1">
    <property type="nucleotide sequence ID" value="NZ_CP081295.1"/>
</dbReference>
<gene>
    <name evidence="1" type="ORF">K3148_10285</name>
</gene>
<sequence length="170" mass="19237">MFGLFKKKMAPQEPVELTAVVPVDATPERFFELVDFSDPANAKRELGHEVRQTGDGNFVLVMSFMPDLHFPITVEKCERPVHYAYSTVMPEGVGNLMRSEESYQIETNEDGGCIVVMTMKAELRPGLTMQEYDRELDLLTMSLQNSMAKMKVHAEGGIEDVREFERQQAG</sequence>
<name>A0ABX8ZJP7_9SPHN</name>